<gene>
    <name evidence="1" type="ORF">PVK06_037108</name>
</gene>
<proteinExistence type="predicted"/>
<sequence>MDSAPWNRIERGGESEFDLQNRVELVLKTNSVEKRGEEEQIRSFGREKSEILVEHGKILGMISFMHLGKFLSSVESCLVELRCTYFLSLRPPDMEILNGLKFNPNMQNYDCSSNQFKWCRQKPNRRRGTACTG</sequence>
<reference evidence="1 2" key="1">
    <citation type="submission" date="2023-03" db="EMBL/GenBank/DDBJ databases">
        <title>WGS of Gossypium arboreum.</title>
        <authorList>
            <person name="Yu D."/>
        </authorList>
    </citation>
    <scope>NUCLEOTIDE SEQUENCE [LARGE SCALE GENOMIC DNA]</scope>
    <source>
        <tissue evidence="1">Leaf</tissue>
    </source>
</reference>
<dbReference type="Proteomes" id="UP001358586">
    <property type="component" value="Chromosome 11"/>
</dbReference>
<comment type="caution">
    <text evidence="1">The sequence shown here is derived from an EMBL/GenBank/DDBJ whole genome shotgun (WGS) entry which is preliminary data.</text>
</comment>
<dbReference type="EMBL" id="JARKNE010000011">
    <property type="protein sequence ID" value="KAK5782603.1"/>
    <property type="molecule type" value="Genomic_DNA"/>
</dbReference>
<evidence type="ECO:0000313" key="1">
    <source>
        <dbReference type="EMBL" id="KAK5782603.1"/>
    </source>
</evidence>
<protein>
    <submittedName>
        <fullName evidence="1">Uncharacterized protein</fullName>
    </submittedName>
</protein>
<name>A0ABR0MWB9_GOSAR</name>
<organism evidence="1 2">
    <name type="scientific">Gossypium arboreum</name>
    <name type="common">Tree cotton</name>
    <name type="synonym">Gossypium nanking</name>
    <dbReference type="NCBI Taxonomy" id="29729"/>
    <lineage>
        <taxon>Eukaryota</taxon>
        <taxon>Viridiplantae</taxon>
        <taxon>Streptophyta</taxon>
        <taxon>Embryophyta</taxon>
        <taxon>Tracheophyta</taxon>
        <taxon>Spermatophyta</taxon>
        <taxon>Magnoliopsida</taxon>
        <taxon>eudicotyledons</taxon>
        <taxon>Gunneridae</taxon>
        <taxon>Pentapetalae</taxon>
        <taxon>rosids</taxon>
        <taxon>malvids</taxon>
        <taxon>Malvales</taxon>
        <taxon>Malvaceae</taxon>
        <taxon>Malvoideae</taxon>
        <taxon>Gossypium</taxon>
    </lineage>
</organism>
<accession>A0ABR0MWB9</accession>
<keyword evidence="2" id="KW-1185">Reference proteome</keyword>
<evidence type="ECO:0000313" key="2">
    <source>
        <dbReference type="Proteomes" id="UP001358586"/>
    </source>
</evidence>